<dbReference type="PATRIC" id="fig|1620414.3.peg.381"/>
<dbReference type="GO" id="GO:0003964">
    <property type="term" value="F:RNA-directed DNA polymerase activity"/>
    <property type="evidence" value="ECO:0007669"/>
    <property type="project" value="UniProtKB-KW"/>
</dbReference>
<organism evidence="2 3">
    <name type="scientific">candidate division Kazan bacterium GW2011_GWB1_52_7</name>
    <dbReference type="NCBI Taxonomy" id="1620414"/>
    <lineage>
        <taxon>Bacteria</taxon>
        <taxon>Bacteria division Kazan-3B-28</taxon>
    </lineage>
</organism>
<dbReference type="Proteomes" id="UP000034913">
    <property type="component" value="Unassembled WGS sequence"/>
</dbReference>
<dbReference type="InterPro" id="IPR051083">
    <property type="entry name" value="GrpII_Intron_Splice-Mob/Def"/>
</dbReference>
<dbReference type="InterPro" id="IPR000477">
    <property type="entry name" value="RT_dom"/>
</dbReference>
<sequence>MKIAEGYYEHIISLHNLLEAWREFVVGKRARVDVQLFERNLMANIIKLNRDLEVGKYRHSDYHPFKISDPKPRNIHKASVRDRLLHKAIYRILYPTWDKTFIVDSYSCRNNKGTHKAFAKLETVARKISQNYTRPCFALKCDIKRFFDSVDHGVLMGLLRERIADERLLKLLEEIIFSFSVWIPGQARNDEEGKGMPLGNLTSQLFANIYLDPLDKFAKHQLKAKYYLRYADDFIFLADNPDELTGYLVEVARFAKSELELQLHPNKISLRKLKWGIDYVGYVALPQYSLPRKKTVTRIIKNIRRLLAAGDDVALANALPSYLGYLKHARSRGIVCGLERLMAPKGW</sequence>
<dbReference type="PROSITE" id="PS50878">
    <property type="entry name" value="RT_POL"/>
    <property type="match status" value="1"/>
</dbReference>
<dbReference type="PANTHER" id="PTHR34047:SF8">
    <property type="entry name" value="PROTEIN YKFC"/>
    <property type="match status" value="1"/>
</dbReference>
<reference evidence="2 3" key="1">
    <citation type="journal article" date="2015" name="Nature">
        <title>rRNA introns, odd ribosomes, and small enigmatic genomes across a large radiation of phyla.</title>
        <authorList>
            <person name="Brown C.T."/>
            <person name="Hug L.A."/>
            <person name="Thomas B.C."/>
            <person name="Sharon I."/>
            <person name="Castelle C.J."/>
            <person name="Singh A."/>
            <person name="Wilkins M.J."/>
            <person name="Williams K.H."/>
            <person name="Banfield J.F."/>
        </authorList>
    </citation>
    <scope>NUCLEOTIDE SEQUENCE [LARGE SCALE GENOMIC DNA]</scope>
</reference>
<keyword evidence="2" id="KW-0548">Nucleotidyltransferase</keyword>
<name>A0A0G1ZFZ5_UNCK3</name>
<evidence type="ECO:0000313" key="2">
    <source>
        <dbReference type="EMBL" id="KKW26822.1"/>
    </source>
</evidence>
<feature type="domain" description="Reverse transcriptase" evidence="1">
    <location>
        <begin position="56"/>
        <end position="284"/>
    </location>
</feature>
<evidence type="ECO:0000259" key="1">
    <source>
        <dbReference type="PROSITE" id="PS50878"/>
    </source>
</evidence>
<dbReference type="SUPFAM" id="SSF56672">
    <property type="entry name" value="DNA/RNA polymerases"/>
    <property type="match status" value="1"/>
</dbReference>
<dbReference type="Pfam" id="PF00078">
    <property type="entry name" value="RVT_1"/>
    <property type="match status" value="1"/>
</dbReference>
<dbReference type="InterPro" id="IPR043502">
    <property type="entry name" value="DNA/RNA_pol_sf"/>
</dbReference>
<keyword evidence="2" id="KW-0695">RNA-directed DNA polymerase</keyword>
<accession>A0A0G1ZFZ5</accession>
<comment type="caution">
    <text evidence="2">The sequence shown here is derived from an EMBL/GenBank/DDBJ whole genome shotgun (WGS) entry which is preliminary data.</text>
</comment>
<dbReference type="AlphaFoldDB" id="A0A0G1ZFZ5"/>
<protein>
    <submittedName>
        <fullName evidence="2">Retron-type reverse transcriptase</fullName>
    </submittedName>
</protein>
<dbReference type="CDD" id="cd01651">
    <property type="entry name" value="RT_G2_intron"/>
    <property type="match status" value="1"/>
</dbReference>
<dbReference type="PANTHER" id="PTHR34047">
    <property type="entry name" value="NUCLEAR INTRON MATURASE 1, MITOCHONDRIAL-RELATED"/>
    <property type="match status" value="1"/>
</dbReference>
<dbReference type="EMBL" id="LCRB01000002">
    <property type="protein sequence ID" value="KKW26822.1"/>
    <property type="molecule type" value="Genomic_DNA"/>
</dbReference>
<keyword evidence="2" id="KW-0808">Transferase</keyword>
<proteinExistence type="predicted"/>
<evidence type="ECO:0000313" key="3">
    <source>
        <dbReference type="Proteomes" id="UP000034913"/>
    </source>
</evidence>
<gene>
    <name evidence="2" type="ORF">VF00_C0002G0147</name>
</gene>